<evidence type="ECO:0000313" key="1">
    <source>
        <dbReference type="EMBL" id="KAJ1116080.1"/>
    </source>
</evidence>
<dbReference type="Proteomes" id="UP001066276">
    <property type="component" value="Chromosome 8"/>
</dbReference>
<dbReference type="EMBL" id="JANPWB010000012">
    <property type="protein sequence ID" value="KAJ1116080.1"/>
    <property type="molecule type" value="Genomic_DNA"/>
</dbReference>
<proteinExistence type="predicted"/>
<reference evidence="1" key="1">
    <citation type="journal article" date="2022" name="bioRxiv">
        <title>Sequencing and chromosome-scale assembly of the giantPleurodeles waltlgenome.</title>
        <authorList>
            <person name="Brown T."/>
            <person name="Elewa A."/>
            <person name="Iarovenko S."/>
            <person name="Subramanian E."/>
            <person name="Araus A.J."/>
            <person name="Petzold A."/>
            <person name="Susuki M."/>
            <person name="Suzuki K.-i.T."/>
            <person name="Hayashi T."/>
            <person name="Toyoda A."/>
            <person name="Oliveira C."/>
            <person name="Osipova E."/>
            <person name="Leigh N.D."/>
            <person name="Simon A."/>
            <person name="Yun M.H."/>
        </authorList>
    </citation>
    <scope>NUCLEOTIDE SEQUENCE</scope>
    <source>
        <strain evidence="1">20211129_DDA</strain>
        <tissue evidence="1">Liver</tissue>
    </source>
</reference>
<keyword evidence="2" id="KW-1185">Reference proteome</keyword>
<protein>
    <submittedName>
        <fullName evidence="1">Uncharacterized protein</fullName>
    </submittedName>
</protein>
<name>A0AAV7NMA4_PLEWA</name>
<accession>A0AAV7NMA4</accession>
<comment type="caution">
    <text evidence="1">The sequence shown here is derived from an EMBL/GenBank/DDBJ whole genome shotgun (WGS) entry which is preliminary data.</text>
</comment>
<gene>
    <name evidence="1" type="ORF">NDU88_004299</name>
</gene>
<dbReference type="AlphaFoldDB" id="A0AAV7NMA4"/>
<sequence>MAWQSPAGVVVLAMQDHQDPSPPSRLPQWRRLWVLEGGLADTGHIEKCANGEVAGSGTVTALATGKVRVHGGRVGKMVPVAVEAKEPLWCGEACLRKGVYM</sequence>
<evidence type="ECO:0000313" key="2">
    <source>
        <dbReference type="Proteomes" id="UP001066276"/>
    </source>
</evidence>
<organism evidence="1 2">
    <name type="scientific">Pleurodeles waltl</name>
    <name type="common">Iberian ribbed newt</name>
    <dbReference type="NCBI Taxonomy" id="8319"/>
    <lineage>
        <taxon>Eukaryota</taxon>
        <taxon>Metazoa</taxon>
        <taxon>Chordata</taxon>
        <taxon>Craniata</taxon>
        <taxon>Vertebrata</taxon>
        <taxon>Euteleostomi</taxon>
        <taxon>Amphibia</taxon>
        <taxon>Batrachia</taxon>
        <taxon>Caudata</taxon>
        <taxon>Salamandroidea</taxon>
        <taxon>Salamandridae</taxon>
        <taxon>Pleurodelinae</taxon>
        <taxon>Pleurodeles</taxon>
    </lineage>
</organism>